<keyword evidence="3 5" id="KW-0863">Zinc-finger</keyword>
<evidence type="ECO:0000313" key="8">
    <source>
        <dbReference type="EMBL" id="CRL00762.1"/>
    </source>
</evidence>
<dbReference type="SUPFAM" id="SSF57863">
    <property type="entry name" value="ArfGap/RecO-like zinc finger"/>
    <property type="match status" value="1"/>
</dbReference>
<dbReference type="AlphaFoldDB" id="A0A1J1ILY6"/>
<reference evidence="8 9" key="1">
    <citation type="submission" date="2015-04" db="EMBL/GenBank/DDBJ databases">
        <authorList>
            <person name="Syromyatnikov M.Y."/>
            <person name="Popov V.N."/>
        </authorList>
    </citation>
    <scope>NUCLEOTIDE SEQUENCE [LARGE SCALE GENOMIC DNA]</scope>
</reference>
<dbReference type="GO" id="GO:0008270">
    <property type="term" value="F:zinc ion binding"/>
    <property type="evidence" value="ECO:0007669"/>
    <property type="project" value="UniProtKB-KW"/>
</dbReference>
<keyword evidence="1" id="KW-0479">Metal-binding</keyword>
<protein>
    <submittedName>
        <fullName evidence="8">CLUMA_CG014017, isoform A</fullName>
    </submittedName>
</protein>
<evidence type="ECO:0000256" key="3">
    <source>
        <dbReference type="ARBA" id="ARBA00022771"/>
    </source>
</evidence>
<dbReference type="GO" id="GO:0016020">
    <property type="term" value="C:membrane"/>
    <property type="evidence" value="ECO:0007669"/>
    <property type="project" value="TreeGrafter"/>
</dbReference>
<dbReference type="CDD" id="cd08838">
    <property type="entry name" value="ArfGap_AGFG"/>
    <property type="match status" value="1"/>
</dbReference>
<keyword evidence="2" id="KW-0677">Repeat</keyword>
<dbReference type="PRINTS" id="PR00405">
    <property type="entry name" value="REVINTRACTNG"/>
</dbReference>
<dbReference type="GO" id="GO:0005737">
    <property type="term" value="C:cytoplasm"/>
    <property type="evidence" value="ECO:0007669"/>
    <property type="project" value="TreeGrafter"/>
</dbReference>
<evidence type="ECO:0000256" key="4">
    <source>
        <dbReference type="ARBA" id="ARBA00022833"/>
    </source>
</evidence>
<dbReference type="Proteomes" id="UP000183832">
    <property type="component" value="Unassembled WGS sequence"/>
</dbReference>
<dbReference type="Pfam" id="PF01412">
    <property type="entry name" value="ArfGap"/>
    <property type="match status" value="1"/>
</dbReference>
<evidence type="ECO:0000256" key="1">
    <source>
        <dbReference type="ARBA" id="ARBA00022723"/>
    </source>
</evidence>
<dbReference type="STRING" id="568069.A0A1J1ILY6"/>
<feature type="compositionally biased region" description="Polar residues" evidence="6">
    <location>
        <begin position="414"/>
        <end position="427"/>
    </location>
</feature>
<dbReference type="OrthoDB" id="6036at2759"/>
<evidence type="ECO:0000313" key="9">
    <source>
        <dbReference type="Proteomes" id="UP000183832"/>
    </source>
</evidence>
<dbReference type="Gene3D" id="1.10.220.150">
    <property type="entry name" value="Arf GTPase activating protein"/>
    <property type="match status" value="1"/>
</dbReference>
<keyword evidence="4" id="KW-0862">Zinc</keyword>
<evidence type="ECO:0000256" key="5">
    <source>
        <dbReference type="PROSITE-ProRule" id="PRU00288"/>
    </source>
</evidence>
<gene>
    <name evidence="8" type="ORF">CLUMA_CG014017</name>
</gene>
<dbReference type="GO" id="GO:0005096">
    <property type="term" value="F:GTPase activator activity"/>
    <property type="evidence" value="ECO:0007669"/>
    <property type="project" value="InterPro"/>
</dbReference>
<keyword evidence="9" id="KW-1185">Reference proteome</keyword>
<dbReference type="EMBL" id="CVRI01000054">
    <property type="protein sequence ID" value="CRL00762.1"/>
    <property type="molecule type" value="Genomic_DNA"/>
</dbReference>
<dbReference type="PROSITE" id="PS50115">
    <property type="entry name" value="ARFGAP"/>
    <property type="match status" value="1"/>
</dbReference>
<accession>A0A1J1ILY6</accession>
<dbReference type="InterPro" id="IPR001164">
    <property type="entry name" value="ArfGAP_dom"/>
</dbReference>
<evidence type="ECO:0000259" key="7">
    <source>
        <dbReference type="PROSITE" id="PS50115"/>
    </source>
</evidence>
<feature type="domain" description="Arf-GAP" evidence="7">
    <location>
        <begin position="10"/>
        <end position="127"/>
    </location>
</feature>
<dbReference type="FunFam" id="1.10.220.150:FF:000005">
    <property type="entry name" value="Arf-GAP domain and FG repeat-containing protein 1"/>
    <property type="match status" value="1"/>
</dbReference>
<dbReference type="SMART" id="SM00105">
    <property type="entry name" value="ArfGap"/>
    <property type="match status" value="1"/>
</dbReference>
<proteinExistence type="predicted"/>
<dbReference type="PANTHER" id="PTHR46134:SF3">
    <property type="entry name" value="ARFGAP WITH FG REPEATS 1"/>
    <property type="match status" value="1"/>
</dbReference>
<dbReference type="PANTHER" id="PTHR46134">
    <property type="entry name" value="DRONGO, ISOFORM F"/>
    <property type="match status" value="1"/>
</dbReference>
<sequence>MQKPTVDNNDKMLKALRELVASGSNRQCFDCGQKGVTYVNMTCGSFSCTSCSGILRGLTPPHRVKSISMAKFTTEELEFLQKHGNDECSKTWLGLWDSKRVIKQDQRDFIIDKYEKKRYYLESASPLKSISTAIQQQQNSFSNEISKTNNNNGLNDKQQKSIQIKPTAIYSRHRTQNGLNNGSDCNNNFFSQQNVINGKSLELNSSPNESIKSSQSNDFMADFSKANIYNSNNSLNSTGSGGQMKEKMSNGFATNNMSENFADFENNTIYNAGGFHKMSIGGNAKNFLKSNNKAFNSNMTTTSTPTEDRYAALKDLDEQLREAKSVTNEIETKNLANPFKKNPFQTVTQDHEQFRTQQPFHNWTNKKPIQMNGIEPSFNSNDFINGFYYNHNMVNGFNSQHSSSDDKNGFGNPFMTSGPVNTNNPFL</sequence>
<organism evidence="8 9">
    <name type="scientific">Clunio marinus</name>
    <dbReference type="NCBI Taxonomy" id="568069"/>
    <lineage>
        <taxon>Eukaryota</taxon>
        <taxon>Metazoa</taxon>
        <taxon>Ecdysozoa</taxon>
        <taxon>Arthropoda</taxon>
        <taxon>Hexapoda</taxon>
        <taxon>Insecta</taxon>
        <taxon>Pterygota</taxon>
        <taxon>Neoptera</taxon>
        <taxon>Endopterygota</taxon>
        <taxon>Diptera</taxon>
        <taxon>Nematocera</taxon>
        <taxon>Chironomoidea</taxon>
        <taxon>Chironomidae</taxon>
        <taxon>Clunio</taxon>
    </lineage>
</organism>
<evidence type="ECO:0000256" key="6">
    <source>
        <dbReference type="SAM" id="MobiDB-lite"/>
    </source>
</evidence>
<dbReference type="InterPro" id="IPR052248">
    <property type="entry name" value="Arf-GAP_FG-repeat_protein"/>
</dbReference>
<feature type="region of interest" description="Disordered" evidence="6">
    <location>
        <begin position="400"/>
        <end position="427"/>
    </location>
</feature>
<evidence type="ECO:0000256" key="2">
    <source>
        <dbReference type="ARBA" id="ARBA00022737"/>
    </source>
</evidence>
<name>A0A1J1ILY6_9DIPT</name>
<dbReference type="InterPro" id="IPR038508">
    <property type="entry name" value="ArfGAP_dom_sf"/>
</dbReference>
<dbReference type="InterPro" id="IPR037278">
    <property type="entry name" value="ARFGAP/RecO"/>
</dbReference>